<name>W4JNK2_HETIT</name>
<keyword evidence="1" id="KW-0812">Transmembrane</keyword>
<dbReference type="OrthoDB" id="8904098at2759"/>
<proteinExistence type="predicted"/>
<dbReference type="AlphaFoldDB" id="W4JNK2"/>
<accession>W4JNK2</accession>
<evidence type="ECO:0000256" key="1">
    <source>
        <dbReference type="SAM" id="Phobius"/>
    </source>
</evidence>
<gene>
    <name evidence="2" type="ORF">HETIRDRAFT_330712</name>
</gene>
<sequence>MFYPCTVSVCFNAPILPLSTSLISFLPIAPYVYFLPSYDSTPMPMMISDAFSVRHGVGVACGGSGLC</sequence>
<feature type="transmembrane region" description="Helical" evidence="1">
    <location>
        <begin position="15"/>
        <end position="36"/>
    </location>
</feature>
<dbReference type="GeneID" id="20671605"/>
<keyword evidence="3" id="KW-1185">Reference proteome</keyword>
<keyword evidence="1" id="KW-0472">Membrane</keyword>
<dbReference type="EMBL" id="KI925466">
    <property type="protein sequence ID" value="ETW75137.1"/>
    <property type="molecule type" value="Genomic_DNA"/>
</dbReference>
<dbReference type="Proteomes" id="UP000030671">
    <property type="component" value="Unassembled WGS sequence"/>
</dbReference>
<dbReference type="HOGENOM" id="CLU_2812695_0_0_1"/>
<dbReference type="InParanoid" id="W4JNK2"/>
<dbReference type="RefSeq" id="XP_009552587.1">
    <property type="nucleotide sequence ID" value="XM_009554292.1"/>
</dbReference>
<keyword evidence="1" id="KW-1133">Transmembrane helix</keyword>
<dbReference type="KEGG" id="hir:HETIRDRAFT_330712"/>
<evidence type="ECO:0000313" key="2">
    <source>
        <dbReference type="EMBL" id="ETW75137.1"/>
    </source>
</evidence>
<organism evidence="2 3">
    <name type="scientific">Heterobasidion irregulare (strain TC 32-1)</name>
    <dbReference type="NCBI Taxonomy" id="747525"/>
    <lineage>
        <taxon>Eukaryota</taxon>
        <taxon>Fungi</taxon>
        <taxon>Dikarya</taxon>
        <taxon>Basidiomycota</taxon>
        <taxon>Agaricomycotina</taxon>
        <taxon>Agaricomycetes</taxon>
        <taxon>Russulales</taxon>
        <taxon>Bondarzewiaceae</taxon>
        <taxon>Heterobasidion</taxon>
        <taxon>Heterobasidion annosum species complex</taxon>
    </lineage>
</organism>
<protein>
    <submittedName>
        <fullName evidence="2">Uncharacterized protein</fullName>
    </submittedName>
</protein>
<reference evidence="2 3" key="1">
    <citation type="journal article" date="2012" name="New Phytol.">
        <title>Insight into trade-off between wood decay and parasitism from the genome of a fungal forest pathogen.</title>
        <authorList>
            <person name="Olson A."/>
            <person name="Aerts A."/>
            <person name="Asiegbu F."/>
            <person name="Belbahri L."/>
            <person name="Bouzid O."/>
            <person name="Broberg A."/>
            <person name="Canback B."/>
            <person name="Coutinho P.M."/>
            <person name="Cullen D."/>
            <person name="Dalman K."/>
            <person name="Deflorio G."/>
            <person name="van Diepen L.T."/>
            <person name="Dunand C."/>
            <person name="Duplessis S."/>
            <person name="Durling M."/>
            <person name="Gonthier P."/>
            <person name="Grimwood J."/>
            <person name="Fossdal C.G."/>
            <person name="Hansson D."/>
            <person name="Henrissat B."/>
            <person name="Hietala A."/>
            <person name="Himmelstrand K."/>
            <person name="Hoffmeister D."/>
            <person name="Hogberg N."/>
            <person name="James T.Y."/>
            <person name="Karlsson M."/>
            <person name="Kohler A."/>
            <person name="Kues U."/>
            <person name="Lee Y.H."/>
            <person name="Lin Y.C."/>
            <person name="Lind M."/>
            <person name="Lindquist E."/>
            <person name="Lombard V."/>
            <person name="Lucas S."/>
            <person name="Lunden K."/>
            <person name="Morin E."/>
            <person name="Murat C."/>
            <person name="Park J."/>
            <person name="Raffaello T."/>
            <person name="Rouze P."/>
            <person name="Salamov A."/>
            <person name="Schmutz J."/>
            <person name="Solheim H."/>
            <person name="Stahlberg J."/>
            <person name="Velez H."/>
            <person name="de Vries R.P."/>
            <person name="Wiebenga A."/>
            <person name="Woodward S."/>
            <person name="Yakovlev I."/>
            <person name="Garbelotto M."/>
            <person name="Martin F."/>
            <person name="Grigoriev I.V."/>
            <person name="Stenlid J."/>
        </authorList>
    </citation>
    <scope>NUCLEOTIDE SEQUENCE [LARGE SCALE GENOMIC DNA]</scope>
    <source>
        <strain evidence="2 3">TC 32-1</strain>
    </source>
</reference>
<evidence type="ECO:0000313" key="3">
    <source>
        <dbReference type="Proteomes" id="UP000030671"/>
    </source>
</evidence>